<gene>
    <name evidence="2" type="ORF">MM415A02591_0004</name>
    <name evidence="1" type="ORF">MM415B01472_0020</name>
</gene>
<dbReference type="EMBL" id="MT141981">
    <property type="protein sequence ID" value="QJA72824.1"/>
    <property type="molecule type" value="Genomic_DNA"/>
</dbReference>
<protein>
    <submittedName>
        <fullName evidence="1">Putative amidoligase enzyme</fullName>
    </submittedName>
</protein>
<reference evidence="1" key="1">
    <citation type="submission" date="2020-03" db="EMBL/GenBank/DDBJ databases">
        <title>The deep terrestrial virosphere.</title>
        <authorList>
            <person name="Holmfeldt K."/>
            <person name="Nilsson E."/>
            <person name="Simone D."/>
            <person name="Lopez-Fernandez M."/>
            <person name="Wu X."/>
            <person name="de Brujin I."/>
            <person name="Lundin D."/>
            <person name="Andersson A."/>
            <person name="Bertilsson S."/>
            <person name="Dopson M."/>
        </authorList>
    </citation>
    <scope>NUCLEOTIDE SEQUENCE</scope>
    <source>
        <strain evidence="2">MM415A02591</strain>
        <strain evidence="1">MM415B01472</strain>
    </source>
</reference>
<sequence length="429" mass="51087">MGRLEKYLSEDDILLEKVSKKEIEITLNNPRIRVGVEFEFIMTNIDIESMREEWEDYRNMYDDWYYYSNSLEDFNQKYDEWEYEYKRCKKDKEYLDSQYDGDILHIENEEPVPPEVPSYAIHDIQPGEYLEEPERPERPYPDDIEFEDMVDMGLPLDKLPFKVKVYSDYHEGERGKNWILEPDSSLPTNGAELISPILTMKEFLHFTPKIFKFINDYGTTTNDCGLHINMSINGVDNIKDTLDPVKLILFTDEGLIWKYFSEKSRSRNAASMLKGLKKGYVDRNLLRNLMNVKKLDNKIVDSGHYMGINLENLNRGEHGRVEFRYMGGDVYHKKWDKIKQLVANYAFALSVGVDPEYKKKEYIHKLSRIMNKVELVRKKRQLTRSDHRDKLTSDQIKILEKEISQLEKIYKISTEEYISIDRWIYQNEE</sequence>
<dbReference type="InterPro" id="IPR022025">
    <property type="entry name" value="Amidoligase_2"/>
</dbReference>
<dbReference type="GO" id="GO:0016874">
    <property type="term" value="F:ligase activity"/>
    <property type="evidence" value="ECO:0007669"/>
    <property type="project" value="UniProtKB-KW"/>
</dbReference>
<accession>A0A6M3IPE2</accession>
<evidence type="ECO:0000313" key="1">
    <source>
        <dbReference type="EMBL" id="QJA58312.1"/>
    </source>
</evidence>
<dbReference type="Pfam" id="PF12224">
    <property type="entry name" value="Amidoligase_2"/>
    <property type="match status" value="1"/>
</dbReference>
<dbReference type="EMBL" id="MT141317">
    <property type="protein sequence ID" value="QJA58312.1"/>
    <property type="molecule type" value="Genomic_DNA"/>
</dbReference>
<evidence type="ECO:0000313" key="2">
    <source>
        <dbReference type="EMBL" id="QJA72824.1"/>
    </source>
</evidence>
<keyword evidence="1" id="KW-0436">Ligase</keyword>
<organism evidence="1">
    <name type="scientific">viral metagenome</name>
    <dbReference type="NCBI Taxonomy" id="1070528"/>
    <lineage>
        <taxon>unclassified sequences</taxon>
        <taxon>metagenomes</taxon>
        <taxon>organismal metagenomes</taxon>
    </lineage>
</organism>
<proteinExistence type="predicted"/>
<name>A0A6M3IPE2_9ZZZZ</name>
<dbReference type="AlphaFoldDB" id="A0A6M3IPE2"/>